<evidence type="ECO:0000313" key="2">
    <source>
        <dbReference type="EMBL" id="TMR23410.1"/>
    </source>
</evidence>
<evidence type="ECO:0000256" key="1">
    <source>
        <dbReference type="SAM" id="MobiDB-lite"/>
    </source>
</evidence>
<dbReference type="SUPFAM" id="SSF53850">
    <property type="entry name" value="Periplasmic binding protein-like II"/>
    <property type="match status" value="1"/>
</dbReference>
<sequence length="519" mass="57627">MSRVTLDEPSGKRLPAVRAPLWPPPLREGSMNPHRRGTAVIITAAIASLLLAACGTSTNSSSSSGGGTQTTLKIWDFSAEQVQFHKDIGAQFTKEHPNIKIEWRSITQADYMKTLPLAFQSNQAPDMFYWNATGLSELLDQKWIRPLSPDGTVPADFTKRWPDGSFLDGINMQDGKTYGFPFTENLYWGSGYMFLNKQVFQQAGLDVNNPPKTWTDLKNACAQIKAKTKAECIAAPTKGEDMQRIWYGLVSSVSTSSTDFFDYKTGKFNLTAPGQLKTFAFIQELKKAGYLAPGTNDKNFSRQQFAAGQAGIYFDGTWMLSVWDSQGFSSDNYVVAPRVDPDEGQTGAGGRTYDGNKYWVSSQTKHPDAAWTFIQWMTDPNGYFVQQYYKNAFGTLSYVDNQKMVSHPVLKQIMQIGAKPGYRVQLPEPLLKCPDIAKSKAYVNALTKTPDAEWEAMNEALVSGQPLASVGAAIVKQRQTALEEGLEQEAASGLKVSMDCYTFPEWDSTKDYTSDMYKS</sequence>
<dbReference type="Proteomes" id="UP000309128">
    <property type="component" value="Unassembled WGS sequence"/>
</dbReference>
<organism evidence="2 3">
    <name type="scientific">Nonomuraea turkmeniaca</name>
    <dbReference type="NCBI Taxonomy" id="103838"/>
    <lineage>
        <taxon>Bacteria</taxon>
        <taxon>Bacillati</taxon>
        <taxon>Actinomycetota</taxon>
        <taxon>Actinomycetes</taxon>
        <taxon>Streptosporangiales</taxon>
        <taxon>Streptosporangiaceae</taxon>
        <taxon>Nonomuraea</taxon>
    </lineage>
</organism>
<comment type="caution">
    <text evidence="2">The sequence shown here is derived from an EMBL/GenBank/DDBJ whole genome shotgun (WGS) entry which is preliminary data.</text>
</comment>
<dbReference type="InterPro" id="IPR050490">
    <property type="entry name" value="Bact_solute-bd_prot1"/>
</dbReference>
<dbReference type="InterPro" id="IPR006059">
    <property type="entry name" value="SBP"/>
</dbReference>
<dbReference type="Pfam" id="PF01547">
    <property type="entry name" value="SBP_bac_1"/>
    <property type="match status" value="1"/>
</dbReference>
<dbReference type="PANTHER" id="PTHR43649:SF12">
    <property type="entry name" value="DIACETYLCHITOBIOSE BINDING PROTEIN DASA"/>
    <property type="match status" value="1"/>
</dbReference>
<feature type="compositionally biased region" description="Basic and acidic residues" evidence="1">
    <location>
        <begin position="1"/>
        <end position="11"/>
    </location>
</feature>
<reference evidence="2 3" key="1">
    <citation type="submission" date="2019-05" db="EMBL/GenBank/DDBJ databases">
        <title>Draft genome sequence of Nonomuraea turkmeniaca DSM 43926.</title>
        <authorList>
            <person name="Saricaoglu S."/>
            <person name="Isik K."/>
        </authorList>
    </citation>
    <scope>NUCLEOTIDE SEQUENCE [LARGE SCALE GENOMIC DNA]</scope>
    <source>
        <strain evidence="2 3">DSM 43926</strain>
    </source>
</reference>
<keyword evidence="3" id="KW-1185">Reference proteome</keyword>
<dbReference type="Gene3D" id="3.40.190.10">
    <property type="entry name" value="Periplasmic binding protein-like II"/>
    <property type="match status" value="1"/>
</dbReference>
<dbReference type="AlphaFoldDB" id="A0A5S4GBL0"/>
<dbReference type="EMBL" id="VCKY01000019">
    <property type="protein sequence ID" value="TMR23410.1"/>
    <property type="molecule type" value="Genomic_DNA"/>
</dbReference>
<dbReference type="PANTHER" id="PTHR43649">
    <property type="entry name" value="ARABINOSE-BINDING PROTEIN-RELATED"/>
    <property type="match status" value="1"/>
</dbReference>
<gene>
    <name evidence="2" type="ORF">ETD86_08035</name>
</gene>
<name>A0A5S4GBL0_9ACTN</name>
<evidence type="ECO:0000313" key="3">
    <source>
        <dbReference type="Proteomes" id="UP000309128"/>
    </source>
</evidence>
<proteinExistence type="predicted"/>
<accession>A0A5S4GBL0</accession>
<dbReference type="OrthoDB" id="8478044at2"/>
<protein>
    <submittedName>
        <fullName evidence="2">Extracellular solute-binding protein</fullName>
    </submittedName>
</protein>
<feature type="region of interest" description="Disordered" evidence="1">
    <location>
        <begin position="1"/>
        <end position="30"/>
    </location>
</feature>